<dbReference type="SFLD" id="SFLDG01061">
    <property type="entry name" value="methylthiotransferase"/>
    <property type="match status" value="1"/>
</dbReference>
<evidence type="ECO:0000256" key="1">
    <source>
        <dbReference type="ARBA" id="ARBA00022485"/>
    </source>
</evidence>
<gene>
    <name evidence="8 12" type="primary">rimO</name>
    <name evidence="12" type="ORF">E5Z56_03475</name>
</gene>
<proteinExistence type="inferred from homology"/>
<dbReference type="InterPro" id="IPR058240">
    <property type="entry name" value="rSAM_sf"/>
</dbReference>
<dbReference type="GO" id="GO:0046872">
    <property type="term" value="F:metal ion binding"/>
    <property type="evidence" value="ECO:0007669"/>
    <property type="project" value="UniProtKB-KW"/>
</dbReference>
<keyword evidence="5 8" id="KW-0479">Metal-binding</keyword>
<dbReference type="PROSITE" id="PS51449">
    <property type="entry name" value="MTTASE_N"/>
    <property type="match status" value="1"/>
</dbReference>
<evidence type="ECO:0000256" key="6">
    <source>
        <dbReference type="ARBA" id="ARBA00023004"/>
    </source>
</evidence>
<dbReference type="GO" id="GO:0051539">
    <property type="term" value="F:4 iron, 4 sulfur cluster binding"/>
    <property type="evidence" value="ECO:0007669"/>
    <property type="project" value="UniProtKB-UniRule"/>
</dbReference>
<dbReference type="Pfam" id="PF00919">
    <property type="entry name" value="UPF0004"/>
    <property type="match status" value="1"/>
</dbReference>
<evidence type="ECO:0000256" key="8">
    <source>
        <dbReference type="HAMAP-Rule" id="MF_01865"/>
    </source>
</evidence>
<dbReference type="InterPro" id="IPR005840">
    <property type="entry name" value="Ribosomal_uS12_MeSTrfase_RimO"/>
</dbReference>
<dbReference type="InterPro" id="IPR038135">
    <property type="entry name" value="Methylthiotransferase_N_sf"/>
</dbReference>
<feature type="binding site" evidence="8">
    <location>
        <position position="159"/>
    </location>
    <ligand>
        <name>[4Fe-4S] cluster</name>
        <dbReference type="ChEBI" id="CHEBI:49883"/>
        <label>2</label>
        <note>4Fe-4S-S-AdoMet</note>
    </ligand>
</feature>
<dbReference type="InterPro" id="IPR020612">
    <property type="entry name" value="Methylthiotransferase_CS"/>
</dbReference>
<dbReference type="AlphaFoldDB" id="A0A4P8XTZ2"/>
<dbReference type="FunFam" id="3.80.30.20:FF:000001">
    <property type="entry name" value="tRNA-2-methylthio-N(6)-dimethylallyladenosine synthase 2"/>
    <property type="match status" value="1"/>
</dbReference>
<dbReference type="PROSITE" id="PS51918">
    <property type="entry name" value="RADICAL_SAM"/>
    <property type="match status" value="1"/>
</dbReference>
<dbReference type="KEGG" id="ruj:E5Z56_03475"/>
<evidence type="ECO:0000313" key="13">
    <source>
        <dbReference type="Proteomes" id="UP000301475"/>
    </source>
</evidence>
<sequence>MATKVSIVSLGCAKNQVDAEMLFYKIREAGYEISEDPGVCDVAIVNTCGFIESAKQESIDEILELSTLKREGQIKKIIVTGCLAERYNNDMMKEMCEIDAVVGIGANNDIVAILDKVMGDEKVQAHPDKLLMPLEGKRLQSTPQHTAYIKISEGCDNRCTYCAIPLIRGGHRSRKMENIIEEAKGLASKGVKELNVIAQDTTRYGMDLYGEYKLAELLKELCKIDGLKWIRVLYCYPDKITDELIDVIKNEDKICKYIDLPLQHCNKDVLRRMNRSGDKDELLALLRKLRKEIPNLVIRTTFIAGFPGETEEEFTELCEFIKEAKFERMGCFPYSIEEGTPAATFPNQIDEDVKNHRAEIVMDQQSYIMDEFLQNQIGKEMEVVCEGYDRYAECYFGRSYQDAPDVDTVTFFTAGEDKPTVGEFYKIKITDFIDSSLVGEII</sequence>
<name>A0A4P8XTZ2_9FIRM</name>
<dbReference type="SFLD" id="SFLDG01082">
    <property type="entry name" value="B12-binding_domain_containing"/>
    <property type="match status" value="1"/>
</dbReference>
<dbReference type="PANTHER" id="PTHR43837:SF1">
    <property type="entry name" value="RIBOSOMAL PROTEIN US12 METHYLTHIOTRANSFERASE RIMO"/>
    <property type="match status" value="1"/>
</dbReference>
<dbReference type="NCBIfam" id="TIGR01125">
    <property type="entry name" value="30S ribosomal protein S12 methylthiotransferase RimO"/>
    <property type="match status" value="1"/>
</dbReference>
<dbReference type="SFLD" id="SFLDF00274">
    <property type="entry name" value="ribosomal_protein_S12_methylth"/>
    <property type="match status" value="1"/>
</dbReference>
<keyword evidence="7 8" id="KW-0411">Iron-sulfur</keyword>
<evidence type="ECO:0000259" key="10">
    <source>
        <dbReference type="PROSITE" id="PS51449"/>
    </source>
</evidence>
<evidence type="ECO:0000256" key="2">
    <source>
        <dbReference type="ARBA" id="ARBA00022490"/>
    </source>
</evidence>
<evidence type="ECO:0000313" key="12">
    <source>
        <dbReference type="EMBL" id="QCT06471.1"/>
    </source>
</evidence>
<comment type="subcellular location">
    <subcellularLocation>
        <location evidence="8">Cytoplasm</location>
    </subcellularLocation>
</comment>
<dbReference type="GO" id="GO:0005840">
    <property type="term" value="C:ribosome"/>
    <property type="evidence" value="ECO:0007669"/>
    <property type="project" value="UniProtKB-KW"/>
</dbReference>
<organism evidence="12 13">
    <name type="scientific">Ruminococcus bovis</name>
    <dbReference type="NCBI Taxonomy" id="2564099"/>
    <lineage>
        <taxon>Bacteria</taxon>
        <taxon>Bacillati</taxon>
        <taxon>Bacillota</taxon>
        <taxon>Clostridia</taxon>
        <taxon>Eubacteriales</taxon>
        <taxon>Oscillospiraceae</taxon>
        <taxon>Ruminococcus</taxon>
    </lineage>
</organism>
<dbReference type="Pfam" id="PF04055">
    <property type="entry name" value="Radical_SAM"/>
    <property type="match status" value="1"/>
</dbReference>
<dbReference type="SMART" id="SM00729">
    <property type="entry name" value="Elp3"/>
    <property type="match status" value="1"/>
</dbReference>
<evidence type="ECO:0000256" key="3">
    <source>
        <dbReference type="ARBA" id="ARBA00022679"/>
    </source>
</evidence>
<evidence type="ECO:0000256" key="7">
    <source>
        <dbReference type="ARBA" id="ARBA00023014"/>
    </source>
</evidence>
<feature type="binding site" evidence="8">
    <location>
        <position position="155"/>
    </location>
    <ligand>
        <name>[4Fe-4S] cluster</name>
        <dbReference type="ChEBI" id="CHEBI:49883"/>
        <label>2</label>
        <note>4Fe-4S-S-AdoMet</note>
    </ligand>
</feature>
<dbReference type="GO" id="GO:0035599">
    <property type="term" value="F:aspartic acid methylthiotransferase activity"/>
    <property type="evidence" value="ECO:0007669"/>
    <property type="project" value="TreeGrafter"/>
</dbReference>
<dbReference type="InterPro" id="IPR013848">
    <property type="entry name" value="Methylthiotransferase_N"/>
</dbReference>
<dbReference type="Gene3D" id="3.40.50.12160">
    <property type="entry name" value="Methylthiotransferase, N-terminal domain"/>
    <property type="match status" value="1"/>
</dbReference>
<dbReference type="EC" id="2.8.4.4" evidence="8"/>
<dbReference type="GO" id="GO:0035600">
    <property type="term" value="P:tRNA methylthiolation"/>
    <property type="evidence" value="ECO:0007669"/>
    <property type="project" value="UniProtKB-ARBA"/>
</dbReference>
<dbReference type="CDD" id="cd01335">
    <property type="entry name" value="Radical_SAM"/>
    <property type="match status" value="1"/>
</dbReference>
<dbReference type="InterPro" id="IPR012340">
    <property type="entry name" value="NA-bd_OB-fold"/>
</dbReference>
<dbReference type="PROSITE" id="PS01278">
    <property type="entry name" value="MTTASE_RADICAL"/>
    <property type="match status" value="1"/>
</dbReference>
<dbReference type="EMBL" id="CP039381">
    <property type="protein sequence ID" value="QCT06471.1"/>
    <property type="molecule type" value="Genomic_DNA"/>
</dbReference>
<keyword evidence="13" id="KW-1185">Reference proteome</keyword>
<keyword evidence="1 8" id="KW-0004">4Fe-4S</keyword>
<dbReference type="OrthoDB" id="9805215at2"/>
<evidence type="ECO:0000256" key="5">
    <source>
        <dbReference type="ARBA" id="ARBA00022723"/>
    </source>
</evidence>
<feature type="domain" description="TRAM" evidence="9">
    <location>
        <begin position="374"/>
        <end position="442"/>
    </location>
</feature>
<dbReference type="Gene3D" id="2.40.50.140">
    <property type="entry name" value="Nucleic acid-binding proteins"/>
    <property type="match status" value="1"/>
</dbReference>
<dbReference type="PROSITE" id="PS50926">
    <property type="entry name" value="TRAM"/>
    <property type="match status" value="1"/>
</dbReference>
<dbReference type="SUPFAM" id="SSF102114">
    <property type="entry name" value="Radical SAM enzymes"/>
    <property type="match status" value="1"/>
</dbReference>
<accession>A0A4P8XTZ2</accession>
<dbReference type="HAMAP" id="MF_01865">
    <property type="entry name" value="MTTase_RimO"/>
    <property type="match status" value="1"/>
</dbReference>
<dbReference type="Gene3D" id="3.80.30.20">
    <property type="entry name" value="tm_1862 like domain"/>
    <property type="match status" value="1"/>
</dbReference>
<dbReference type="InterPro" id="IPR007197">
    <property type="entry name" value="rSAM"/>
</dbReference>
<keyword evidence="12" id="KW-0687">Ribonucleoprotein</keyword>
<dbReference type="RefSeq" id="WP_138156542.1">
    <property type="nucleotide sequence ID" value="NZ_CP039381.1"/>
</dbReference>
<feature type="domain" description="Radical SAM core" evidence="11">
    <location>
        <begin position="141"/>
        <end position="371"/>
    </location>
</feature>
<dbReference type="InterPro" id="IPR005839">
    <property type="entry name" value="Methylthiotransferase"/>
</dbReference>
<evidence type="ECO:0000259" key="9">
    <source>
        <dbReference type="PROSITE" id="PS50926"/>
    </source>
</evidence>
<feature type="binding site" evidence="8">
    <location>
        <position position="162"/>
    </location>
    <ligand>
        <name>[4Fe-4S] cluster</name>
        <dbReference type="ChEBI" id="CHEBI:49883"/>
        <label>2</label>
        <note>4Fe-4S-S-AdoMet</note>
    </ligand>
</feature>
<keyword evidence="2 8" id="KW-0963">Cytoplasm</keyword>
<comment type="catalytic activity">
    <reaction evidence="8">
        <text>L-aspartate(89)-[ribosomal protein uS12]-hydrogen + (sulfur carrier)-SH + AH2 + 2 S-adenosyl-L-methionine = 3-methylsulfanyl-L-aspartate(89)-[ribosomal protein uS12]-hydrogen + (sulfur carrier)-H + 5'-deoxyadenosine + L-methionine + A + S-adenosyl-L-homocysteine + 2 H(+)</text>
        <dbReference type="Rhea" id="RHEA:37087"/>
        <dbReference type="Rhea" id="RHEA-COMP:10460"/>
        <dbReference type="Rhea" id="RHEA-COMP:10461"/>
        <dbReference type="Rhea" id="RHEA-COMP:14737"/>
        <dbReference type="Rhea" id="RHEA-COMP:14739"/>
        <dbReference type="ChEBI" id="CHEBI:13193"/>
        <dbReference type="ChEBI" id="CHEBI:15378"/>
        <dbReference type="ChEBI" id="CHEBI:17319"/>
        <dbReference type="ChEBI" id="CHEBI:17499"/>
        <dbReference type="ChEBI" id="CHEBI:29917"/>
        <dbReference type="ChEBI" id="CHEBI:29961"/>
        <dbReference type="ChEBI" id="CHEBI:57844"/>
        <dbReference type="ChEBI" id="CHEBI:57856"/>
        <dbReference type="ChEBI" id="CHEBI:59789"/>
        <dbReference type="ChEBI" id="CHEBI:64428"/>
        <dbReference type="ChEBI" id="CHEBI:73599"/>
        <dbReference type="EC" id="2.8.4.4"/>
    </reaction>
</comment>
<keyword evidence="4 8" id="KW-0949">S-adenosyl-L-methionine</keyword>
<keyword evidence="12" id="KW-0689">Ribosomal protein</keyword>
<dbReference type="Pfam" id="PF18693">
    <property type="entry name" value="TRAM_2"/>
    <property type="match status" value="1"/>
</dbReference>
<feature type="binding site" evidence="8">
    <location>
        <position position="12"/>
    </location>
    <ligand>
        <name>[4Fe-4S] cluster</name>
        <dbReference type="ChEBI" id="CHEBI:49883"/>
        <label>1</label>
    </ligand>
</feature>
<feature type="binding site" evidence="8">
    <location>
        <position position="82"/>
    </location>
    <ligand>
        <name>[4Fe-4S] cluster</name>
        <dbReference type="ChEBI" id="CHEBI:49883"/>
        <label>1</label>
    </ligand>
</feature>
<evidence type="ECO:0000259" key="11">
    <source>
        <dbReference type="PROSITE" id="PS51918"/>
    </source>
</evidence>
<feature type="binding site" evidence="8">
    <location>
        <position position="48"/>
    </location>
    <ligand>
        <name>[4Fe-4S] cluster</name>
        <dbReference type="ChEBI" id="CHEBI:49883"/>
        <label>1</label>
    </ligand>
</feature>
<keyword evidence="6 8" id="KW-0408">Iron</keyword>
<dbReference type="InterPro" id="IPR023404">
    <property type="entry name" value="rSAM_horseshoe"/>
</dbReference>
<comment type="function">
    <text evidence="8">Catalyzes the methylthiolation of an aspartic acid residue of ribosomal protein uS12.</text>
</comment>
<dbReference type="SFLD" id="SFLDS00029">
    <property type="entry name" value="Radical_SAM"/>
    <property type="match status" value="1"/>
</dbReference>
<dbReference type="GO" id="GO:0140101">
    <property type="term" value="F:catalytic activity, acting on a tRNA"/>
    <property type="evidence" value="ECO:0007669"/>
    <property type="project" value="UniProtKB-ARBA"/>
</dbReference>
<dbReference type="Proteomes" id="UP000301475">
    <property type="component" value="Chromosome"/>
</dbReference>
<evidence type="ECO:0000256" key="4">
    <source>
        <dbReference type="ARBA" id="ARBA00022691"/>
    </source>
</evidence>
<keyword evidence="3 8" id="KW-0808">Transferase</keyword>
<comment type="similarity">
    <text evidence="8">Belongs to the methylthiotransferase family. RimO subfamily.</text>
</comment>
<dbReference type="GO" id="GO:0103039">
    <property type="term" value="F:protein methylthiotransferase activity"/>
    <property type="evidence" value="ECO:0007669"/>
    <property type="project" value="UniProtKB-EC"/>
</dbReference>
<dbReference type="GO" id="GO:0005829">
    <property type="term" value="C:cytosol"/>
    <property type="evidence" value="ECO:0007669"/>
    <property type="project" value="TreeGrafter"/>
</dbReference>
<dbReference type="InterPro" id="IPR002792">
    <property type="entry name" value="TRAM_dom"/>
</dbReference>
<feature type="domain" description="MTTase N-terminal" evidence="10">
    <location>
        <begin position="3"/>
        <end position="119"/>
    </location>
</feature>
<dbReference type="PANTHER" id="PTHR43837">
    <property type="entry name" value="RIBOSOMAL PROTEIN S12 METHYLTHIOTRANSFERASE RIMO"/>
    <property type="match status" value="1"/>
</dbReference>
<dbReference type="NCBIfam" id="TIGR00089">
    <property type="entry name" value="MiaB/RimO family radical SAM methylthiotransferase"/>
    <property type="match status" value="1"/>
</dbReference>
<protein>
    <recommendedName>
        <fullName evidence="8">Ribosomal protein uS12 methylthiotransferase RimO</fullName>
        <shortName evidence="8">uS12 MTTase</shortName>
        <shortName evidence="8">uS12 methylthiotransferase</shortName>
        <ecNumber evidence="8">2.8.4.4</ecNumber>
    </recommendedName>
    <alternativeName>
        <fullName evidence="8">Ribosomal protein uS12 (aspartate-C(3))-methylthiotransferase</fullName>
    </alternativeName>
    <alternativeName>
        <fullName evidence="8">Ribosome maturation factor RimO</fullName>
    </alternativeName>
</protein>
<comment type="cofactor">
    <cofactor evidence="8">
        <name>[4Fe-4S] cluster</name>
        <dbReference type="ChEBI" id="CHEBI:49883"/>
    </cofactor>
    <text evidence="8">Binds 2 [4Fe-4S] clusters. One cluster is coordinated with 3 cysteines and an exchangeable S-adenosyl-L-methionine.</text>
</comment>
<dbReference type="InterPro" id="IPR006638">
    <property type="entry name" value="Elp3/MiaA/NifB-like_rSAM"/>
</dbReference>
<reference evidence="12 13" key="1">
    <citation type="submission" date="2019-04" db="EMBL/GenBank/DDBJ databases">
        <authorList>
            <person name="Embree M."/>
            <person name="Gaffney J.R."/>
        </authorList>
    </citation>
    <scope>NUCLEOTIDE SEQUENCE [LARGE SCALE GENOMIC DNA]</scope>
    <source>
        <strain evidence="12 13">JE7A12</strain>
    </source>
</reference>